<proteinExistence type="predicted"/>
<dbReference type="Proteomes" id="UP000195514">
    <property type="component" value="Chromosome I"/>
</dbReference>
<name>A0A1Y6K5T1_9CHLR</name>
<evidence type="ECO:0000313" key="2">
    <source>
        <dbReference type="EMBL" id="SMX55041.1"/>
    </source>
</evidence>
<keyword evidence="2" id="KW-0378">Hydrolase</keyword>
<gene>
    <name evidence="2" type="ORF">CFX1CAM_1976</name>
</gene>
<dbReference type="Pfam" id="PF00561">
    <property type="entry name" value="Abhydrolase_1"/>
    <property type="match status" value="1"/>
</dbReference>
<dbReference type="RefSeq" id="WP_087862836.1">
    <property type="nucleotide sequence ID" value="NZ_LT859958.1"/>
</dbReference>
<dbReference type="PANTHER" id="PTHR43194">
    <property type="entry name" value="HYDROLASE ALPHA/BETA FOLD FAMILY"/>
    <property type="match status" value="1"/>
</dbReference>
<dbReference type="InterPro" id="IPR050228">
    <property type="entry name" value="Carboxylesterase_BioH"/>
</dbReference>
<accession>A0A1Y6K5T1</accession>
<feature type="domain" description="AB hydrolase-1" evidence="1">
    <location>
        <begin position="29"/>
        <end position="125"/>
    </location>
</feature>
<dbReference type="InterPro" id="IPR029058">
    <property type="entry name" value="AB_hydrolase_fold"/>
</dbReference>
<dbReference type="AlphaFoldDB" id="A0A1Y6K5T1"/>
<dbReference type="SUPFAM" id="SSF53474">
    <property type="entry name" value="alpha/beta-Hydrolases"/>
    <property type="match status" value="1"/>
</dbReference>
<dbReference type="KEGG" id="abat:CFX1CAM_1976"/>
<dbReference type="PANTHER" id="PTHR43194:SF2">
    <property type="entry name" value="PEROXISOMAL MEMBRANE PROTEIN LPX1"/>
    <property type="match status" value="1"/>
</dbReference>
<dbReference type="InterPro" id="IPR000073">
    <property type="entry name" value="AB_hydrolase_1"/>
</dbReference>
<protein>
    <submittedName>
        <fullName evidence="2">Alpha/beta hydrolase fold protein</fullName>
    </submittedName>
</protein>
<dbReference type="OrthoDB" id="9775557at2"/>
<dbReference type="Gene3D" id="3.40.50.1820">
    <property type="entry name" value="alpha/beta hydrolase"/>
    <property type="match status" value="1"/>
</dbReference>
<dbReference type="GO" id="GO:0016787">
    <property type="term" value="F:hydrolase activity"/>
    <property type="evidence" value="ECO:0007669"/>
    <property type="project" value="UniProtKB-KW"/>
</dbReference>
<evidence type="ECO:0000259" key="1">
    <source>
        <dbReference type="Pfam" id="PF00561"/>
    </source>
</evidence>
<reference evidence="3" key="1">
    <citation type="submission" date="2017-05" db="EMBL/GenBank/DDBJ databases">
        <authorList>
            <person name="Kirkegaard R."/>
            <person name="Mcilroy J S."/>
        </authorList>
    </citation>
    <scope>NUCLEOTIDE SEQUENCE [LARGE SCALE GENOMIC DNA]</scope>
</reference>
<dbReference type="EMBL" id="LT859958">
    <property type="protein sequence ID" value="SMX55041.1"/>
    <property type="molecule type" value="Genomic_DNA"/>
</dbReference>
<sequence>MRQTWNQGDIYANDINIFYYRTGGNKPQVVLNHGAMDDGLCWTRVAKALENDYDVLMLDARGHGHSDNGQGDYSSRSRAEDLAAVIRALGLDRPVIGGHSMGAEAALTMAGLYPELTRGVFLEDPPIFLPGQPIFGGDLAGKGRDPFKYMMVFMRFIRMMPLSVGVSIGRRIFSNYHEDEILPWVNSKRSLSKDLLASLFTILDLNGGIPIEPLSRIDSPILLIMGDREAGAIVSQEVAEAVKTAARDVRLCHLSGASHDVRRTRFEGYIQALRKFLSEIYT</sequence>
<organism evidence="2 3">
    <name type="scientific">Candidatus Brevifilum fermentans</name>
    <dbReference type="NCBI Taxonomy" id="1986204"/>
    <lineage>
        <taxon>Bacteria</taxon>
        <taxon>Bacillati</taxon>
        <taxon>Chloroflexota</taxon>
        <taxon>Anaerolineae</taxon>
        <taxon>Anaerolineales</taxon>
        <taxon>Anaerolineaceae</taxon>
        <taxon>Candidatus Brevifilum</taxon>
    </lineage>
</organism>
<evidence type="ECO:0000313" key="3">
    <source>
        <dbReference type="Proteomes" id="UP000195514"/>
    </source>
</evidence>
<keyword evidence="3" id="KW-1185">Reference proteome</keyword>